<evidence type="ECO:0008006" key="3">
    <source>
        <dbReference type="Google" id="ProtNLM"/>
    </source>
</evidence>
<reference evidence="1 2" key="1">
    <citation type="submission" date="2022-04" db="EMBL/GenBank/DDBJ databases">
        <title>Spirosoma sp. strain RP8 genome sequencing and assembly.</title>
        <authorList>
            <person name="Jung Y."/>
        </authorList>
    </citation>
    <scope>NUCLEOTIDE SEQUENCE [LARGE SCALE GENOMIC DNA]</scope>
    <source>
        <strain evidence="1 2">RP8</strain>
    </source>
</reference>
<evidence type="ECO:0000313" key="1">
    <source>
        <dbReference type="EMBL" id="MCK8494761.1"/>
    </source>
</evidence>
<keyword evidence="2" id="KW-1185">Reference proteome</keyword>
<comment type="caution">
    <text evidence="1">The sequence shown here is derived from an EMBL/GenBank/DDBJ whole genome shotgun (WGS) entry which is preliminary data.</text>
</comment>
<sequence>MNQLLERGIVASKNLLRYAIDLANPNKDFLSYDELKRVERFAESILTEAGVYFTN</sequence>
<dbReference type="RefSeq" id="WP_248479348.1">
    <property type="nucleotide sequence ID" value="NZ_JALPRF010000004.1"/>
</dbReference>
<evidence type="ECO:0000313" key="2">
    <source>
        <dbReference type="Proteomes" id="UP001202180"/>
    </source>
</evidence>
<proteinExistence type="predicted"/>
<organism evidence="1 2">
    <name type="scientific">Spirosoma liriopis</name>
    <dbReference type="NCBI Taxonomy" id="2937440"/>
    <lineage>
        <taxon>Bacteria</taxon>
        <taxon>Pseudomonadati</taxon>
        <taxon>Bacteroidota</taxon>
        <taxon>Cytophagia</taxon>
        <taxon>Cytophagales</taxon>
        <taxon>Cytophagaceae</taxon>
        <taxon>Spirosoma</taxon>
    </lineage>
</organism>
<dbReference type="EMBL" id="JALPRF010000004">
    <property type="protein sequence ID" value="MCK8494761.1"/>
    <property type="molecule type" value="Genomic_DNA"/>
</dbReference>
<gene>
    <name evidence="1" type="ORF">M0L20_23030</name>
</gene>
<accession>A0ABT0HRF5</accession>
<name>A0ABT0HRF5_9BACT</name>
<protein>
    <recommendedName>
        <fullName evidence="3">Four helix bundle protein</fullName>
    </recommendedName>
</protein>
<dbReference type="Proteomes" id="UP001202180">
    <property type="component" value="Unassembled WGS sequence"/>
</dbReference>